<evidence type="ECO:0000256" key="1">
    <source>
        <dbReference type="SAM" id="MobiDB-lite"/>
    </source>
</evidence>
<evidence type="ECO:0000256" key="2">
    <source>
        <dbReference type="SAM" id="SignalP"/>
    </source>
</evidence>
<dbReference type="Proteomes" id="UP001155241">
    <property type="component" value="Unassembled WGS sequence"/>
</dbReference>
<proteinExistence type="predicted"/>
<feature type="signal peptide" evidence="2">
    <location>
        <begin position="1"/>
        <end position="21"/>
    </location>
</feature>
<keyword evidence="2" id="KW-0732">Signal</keyword>
<evidence type="ECO:0000313" key="3">
    <source>
        <dbReference type="EMBL" id="MCO6042426.1"/>
    </source>
</evidence>
<protein>
    <submittedName>
        <fullName evidence="3">SHOCT domain-containing protein</fullName>
    </submittedName>
</protein>
<gene>
    <name evidence="3" type="ORF">NG895_00765</name>
</gene>
<reference evidence="3" key="1">
    <citation type="submission" date="2022-06" db="EMBL/GenBank/DDBJ databases">
        <title>Aeoliella straminimaris, a novel planctomycete from sediments.</title>
        <authorList>
            <person name="Vitorino I.R."/>
            <person name="Lage O.M."/>
        </authorList>
    </citation>
    <scope>NUCLEOTIDE SEQUENCE</scope>
    <source>
        <strain evidence="3">ICT_H6.2</strain>
    </source>
</reference>
<dbReference type="AlphaFoldDB" id="A0A9X2FAI2"/>
<evidence type="ECO:0000313" key="4">
    <source>
        <dbReference type="Proteomes" id="UP001155241"/>
    </source>
</evidence>
<comment type="caution">
    <text evidence="3">The sequence shown here is derived from an EMBL/GenBank/DDBJ whole genome shotgun (WGS) entry which is preliminary data.</text>
</comment>
<keyword evidence="4" id="KW-1185">Reference proteome</keyword>
<feature type="region of interest" description="Disordered" evidence="1">
    <location>
        <begin position="74"/>
        <end position="93"/>
    </location>
</feature>
<dbReference type="EMBL" id="JAMXLR010000003">
    <property type="protein sequence ID" value="MCO6042426.1"/>
    <property type="molecule type" value="Genomic_DNA"/>
</dbReference>
<dbReference type="RefSeq" id="WP_252850526.1">
    <property type="nucleotide sequence ID" value="NZ_JAMXLR010000003.1"/>
</dbReference>
<organism evidence="3 4">
    <name type="scientific">Aeoliella straminimaris</name>
    <dbReference type="NCBI Taxonomy" id="2954799"/>
    <lineage>
        <taxon>Bacteria</taxon>
        <taxon>Pseudomonadati</taxon>
        <taxon>Planctomycetota</taxon>
        <taxon>Planctomycetia</taxon>
        <taxon>Pirellulales</taxon>
        <taxon>Lacipirellulaceae</taxon>
        <taxon>Aeoliella</taxon>
    </lineage>
</organism>
<accession>A0A9X2FAI2</accession>
<feature type="chain" id="PRO_5040770534" evidence="2">
    <location>
        <begin position="22"/>
        <end position="93"/>
    </location>
</feature>
<name>A0A9X2FAI2_9BACT</name>
<sequence length="93" mass="10332">MSKCYSVLFLLGVMCLPGCFALSVGGRTEQPMTMAQEISELRKLRDRGTISYEEFETGKLTLLQGYRPDEPSLVNPAETQLADYPAPIETAQK</sequence>